<dbReference type="Proteomes" id="UP001365542">
    <property type="component" value="Unassembled WGS sequence"/>
</dbReference>
<reference evidence="1 2" key="1">
    <citation type="submission" date="2019-10" db="EMBL/GenBank/DDBJ databases">
        <authorList>
            <person name="Palmer J.M."/>
        </authorList>
    </citation>
    <scope>NUCLEOTIDE SEQUENCE [LARGE SCALE GENOMIC DNA]</scope>
    <source>
        <strain evidence="1 2">TWF694</strain>
    </source>
</reference>
<name>A0AAV9X8C8_9PEZI</name>
<gene>
    <name evidence="1" type="ORF">TWF694_010761</name>
</gene>
<accession>A0AAV9X8C8</accession>
<proteinExistence type="predicted"/>
<evidence type="ECO:0000313" key="1">
    <source>
        <dbReference type="EMBL" id="KAK6537861.1"/>
    </source>
</evidence>
<sequence>MASHKKSAKSYIYIVWLLSWKMSQDKTKSQNTNTYFLSSHIINMVQLRLLSASIFLGTVLADISIQTFEQMGCMGGVVSNVHPNAAAAHDASGCQALGGFQSVGVISADEGFQCNIYSDSACANFIGSFDSQFVGACTNIIGSGVSCFSQALFDNPFADSTASVTIGRNVVTIDSDGRTIVNGGTSQACGDTGCDPTNLYSTPFSHFNKDCEQTVKMAGFYNNPNERDYMASLLGTALAKGMTNERTDPTGSTEGNDRIRDLPSFAQVIISDNSRGLNQAMMSATIDVQCNPPTEGNCDGLVSEITSDLLGLVPSVGDVIALGFKIGCEAISAGSKH</sequence>
<keyword evidence="2" id="KW-1185">Reference proteome</keyword>
<protein>
    <submittedName>
        <fullName evidence="1">Uncharacterized protein</fullName>
    </submittedName>
</protein>
<evidence type="ECO:0000313" key="2">
    <source>
        <dbReference type="Proteomes" id="UP001365542"/>
    </source>
</evidence>
<comment type="caution">
    <text evidence="1">The sequence shown here is derived from an EMBL/GenBank/DDBJ whole genome shotgun (WGS) entry which is preliminary data.</text>
</comment>
<organism evidence="1 2">
    <name type="scientific">Orbilia ellipsospora</name>
    <dbReference type="NCBI Taxonomy" id="2528407"/>
    <lineage>
        <taxon>Eukaryota</taxon>
        <taxon>Fungi</taxon>
        <taxon>Dikarya</taxon>
        <taxon>Ascomycota</taxon>
        <taxon>Pezizomycotina</taxon>
        <taxon>Orbiliomycetes</taxon>
        <taxon>Orbiliales</taxon>
        <taxon>Orbiliaceae</taxon>
        <taxon>Orbilia</taxon>
    </lineage>
</organism>
<dbReference type="EMBL" id="JAVHJO010000008">
    <property type="protein sequence ID" value="KAK6537861.1"/>
    <property type="molecule type" value="Genomic_DNA"/>
</dbReference>
<dbReference type="AlphaFoldDB" id="A0AAV9X8C8"/>